<proteinExistence type="predicted"/>
<keyword evidence="1" id="KW-0732">Signal</keyword>
<comment type="caution">
    <text evidence="2">The sequence shown here is derived from an EMBL/GenBank/DDBJ whole genome shotgun (WGS) entry which is preliminary data.</text>
</comment>
<accession>A0A5J5EKX5</accession>
<dbReference type="PROSITE" id="PS51257">
    <property type="entry name" value="PROKAR_LIPOPROTEIN"/>
    <property type="match status" value="1"/>
</dbReference>
<gene>
    <name evidence="2" type="ORF">FN846DRAFT_893883</name>
</gene>
<organism evidence="2 3">
    <name type="scientific">Sphaerosporella brunnea</name>
    <dbReference type="NCBI Taxonomy" id="1250544"/>
    <lineage>
        <taxon>Eukaryota</taxon>
        <taxon>Fungi</taxon>
        <taxon>Dikarya</taxon>
        <taxon>Ascomycota</taxon>
        <taxon>Pezizomycotina</taxon>
        <taxon>Pezizomycetes</taxon>
        <taxon>Pezizales</taxon>
        <taxon>Pyronemataceae</taxon>
        <taxon>Sphaerosporella</taxon>
    </lineage>
</organism>
<evidence type="ECO:0000313" key="2">
    <source>
        <dbReference type="EMBL" id="KAA8895729.1"/>
    </source>
</evidence>
<keyword evidence="3" id="KW-1185">Reference proteome</keyword>
<sequence length="186" mass="19581">MVLAGRLLILLLLLLLLLLSLSCTLPQSSASSSASIEPHGKCRTSIRITASTRPNSGSSRTQSSSIRYEDLSATVGWVVKLVLESKKILGKFNLVVSPLPAAAALANGQKETPQPAATLRFGAPPPLPPAVSGLQRCFRSCSSNNVSRLDKNLVDIRRGVVTIAGMLGLNVNEWNLGGAQGKVAAR</sequence>
<name>A0A5J5EKX5_9PEZI</name>
<protein>
    <submittedName>
        <fullName evidence="2">Uncharacterized protein</fullName>
    </submittedName>
</protein>
<evidence type="ECO:0000256" key="1">
    <source>
        <dbReference type="SAM" id="SignalP"/>
    </source>
</evidence>
<feature type="chain" id="PRO_5023874588" evidence="1">
    <location>
        <begin position="23"/>
        <end position="186"/>
    </location>
</feature>
<dbReference type="InParanoid" id="A0A5J5EKX5"/>
<feature type="signal peptide" evidence="1">
    <location>
        <begin position="1"/>
        <end position="22"/>
    </location>
</feature>
<dbReference type="Proteomes" id="UP000326924">
    <property type="component" value="Unassembled WGS sequence"/>
</dbReference>
<dbReference type="AlphaFoldDB" id="A0A5J5EKX5"/>
<evidence type="ECO:0000313" key="3">
    <source>
        <dbReference type="Proteomes" id="UP000326924"/>
    </source>
</evidence>
<dbReference type="EMBL" id="VXIS01000247">
    <property type="protein sequence ID" value="KAA8895729.1"/>
    <property type="molecule type" value="Genomic_DNA"/>
</dbReference>
<reference evidence="2 3" key="1">
    <citation type="submission" date="2019-09" db="EMBL/GenBank/DDBJ databases">
        <title>Draft genome of the ectomycorrhizal ascomycete Sphaerosporella brunnea.</title>
        <authorList>
            <consortium name="DOE Joint Genome Institute"/>
            <person name="Benucci G.M."/>
            <person name="Marozzi G."/>
            <person name="Antonielli L."/>
            <person name="Sanchez S."/>
            <person name="Marco P."/>
            <person name="Wang X."/>
            <person name="Falini L.B."/>
            <person name="Barry K."/>
            <person name="Haridas S."/>
            <person name="Lipzen A."/>
            <person name="Labutti K."/>
            <person name="Grigoriev I.V."/>
            <person name="Murat C."/>
            <person name="Martin F."/>
            <person name="Albertini E."/>
            <person name="Donnini D."/>
            <person name="Bonito G."/>
        </authorList>
    </citation>
    <scope>NUCLEOTIDE SEQUENCE [LARGE SCALE GENOMIC DNA]</scope>
    <source>
        <strain evidence="2 3">Sb_GMNB300</strain>
    </source>
</reference>